<dbReference type="PANTHER" id="PTHR35617:SF3">
    <property type="entry name" value="CORE-BINDING (CB) DOMAIN-CONTAINING PROTEIN"/>
    <property type="match status" value="1"/>
</dbReference>
<gene>
    <name evidence="2" type="ORF">PACLA_8A039107</name>
</gene>
<feature type="region of interest" description="Disordered" evidence="1">
    <location>
        <begin position="416"/>
        <end position="436"/>
    </location>
</feature>
<comment type="caution">
    <text evidence="2">The sequence shown here is derived from an EMBL/GenBank/DDBJ whole genome shotgun (WGS) entry which is preliminary data.</text>
</comment>
<dbReference type="AlphaFoldDB" id="A0A6S7H6R6"/>
<reference evidence="2" key="1">
    <citation type="submission" date="2020-04" db="EMBL/GenBank/DDBJ databases">
        <authorList>
            <person name="Alioto T."/>
            <person name="Alioto T."/>
            <person name="Gomez Garrido J."/>
        </authorList>
    </citation>
    <scope>NUCLEOTIDE SEQUENCE</scope>
    <source>
        <strain evidence="2">A484AB</strain>
    </source>
</reference>
<feature type="compositionally biased region" description="Low complexity" evidence="1">
    <location>
        <begin position="416"/>
        <end position="426"/>
    </location>
</feature>
<dbReference type="PANTHER" id="PTHR35617">
    <property type="entry name" value="PHAGE_INTEGRASE DOMAIN-CONTAINING PROTEIN"/>
    <property type="match status" value="1"/>
</dbReference>
<dbReference type="SUPFAM" id="SSF47823">
    <property type="entry name" value="lambda integrase-like, N-terminal domain"/>
    <property type="match status" value="1"/>
</dbReference>
<dbReference type="GO" id="GO:0006310">
    <property type="term" value="P:DNA recombination"/>
    <property type="evidence" value="ECO:0007669"/>
    <property type="project" value="InterPro"/>
</dbReference>
<dbReference type="OrthoDB" id="6380429at2759"/>
<feature type="region of interest" description="Disordered" evidence="1">
    <location>
        <begin position="1"/>
        <end position="31"/>
    </location>
</feature>
<dbReference type="EMBL" id="CACRXK020003383">
    <property type="protein sequence ID" value="CAB3998546.1"/>
    <property type="molecule type" value="Genomic_DNA"/>
</dbReference>
<evidence type="ECO:0000313" key="3">
    <source>
        <dbReference type="Proteomes" id="UP001152795"/>
    </source>
</evidence>
<organism evidence="2 3">
    <name type="scientific">Paramuricea clavata</name>
    <name type="common">Red gorgonian</name>
    <name type="synonym">Violescent sea-whip</name>
    <dbReference type="NCBI Taxonomy" id="317549"/>
    <lineage>
        <taxon>Eukaryota</taxon>
        <taxon>Metazoa</taxon>
        <taxon>Cnidaria</taxon>
        <taxon>Anthozoa</taxon>
        <taxon>Octocorallia</taxon>
        <taxon>Malacalcyonacea</taxon>
        <taxon>Plexauridae</taxon>
        <taxon>Paramuricea</taxon>
    </lineage>
</organism>
<feature type="compositionally biased region" description="Polar residues" evidence="1">
    <location>
        <begin position="473"/>
        <end position="486"/>
    </location>
</feature>
<dbReference type="GO" id="GO:0015074">
    <property type="term" value="P:DNA integration"/>
    <property type="evidence" value="ECO:0007669"/>
    <property type="project" value="InterPro"/>
</dbReference>
<dbReference type="InterPro" id="IPR013762">
    <property type="entry name" value="Integrase-like_cat_sf"/>
</dbReference>
<protein>
    <submittedName>
        <fullName evidence="2">Poly P3</fullName>
    </submittedName>
</protein>
<evidence type="ECO:0000256" key="1">
    <source>
        <dbReference type="SAM" id="MobiDB-lite"/>
    </source>
</evidence>
<dbReference type="Proteomes" id="UP001152795">
    <property type="component" value="Unassembled WGS sequence"/>
</dbReference>
<dbReference type="InterPro" id="IPR002104">
    <property type="entry name" value="Integrase_catalytic"/>
</dbReference>
<keyword evidence="3" id="KW-1185">Reference proteome</keyword>
<dbReference type="PROSITE" id="PS51898">
    <property type="entry name" value="TYR_RECOMBINASE"/>
    <property type="match status" value="1"/>
</dbReference>
<feature type="compositionally biased region" description="Polar residues" evidence="1">
    <location>
        <begin position="16"/>
        <end position="31"/>
    </location>
</feature>
<dbReference type="GO" id="GO:0003677">
    <property type="term" value="F:DNA binding"/>
    <property type="evidence" value="ECO:0007669"/>
    <property type="project" value="InterPro"/>
</dbReference>
<feature type="region of interest" description="Disordered" evidence="1">
    <location>
        <begin position="335"/>
        <end position="383"/>
    </location>
</feature>
<sequence length="862" mass="95256">MATVTGSCDDEVVMSEIQSNPKTPPGNLNSDTIEQISKAVQDQLSAILPSMIQEISKLTPRTEGAHMLAQTPRLAAGSTQGLRKRPSHSRLAAGSTQGLNEQTEQVSDENEDVQEINAEEFEPPAKKANLSESTEFSDLNEDSPGCWEASEELSSLLNVLFIDKTLSTYERKQITKEFPRPNIEAVYTPVLDNYLSSLIAGAKGVDKEPKRLQDQILDVVGPLSMVFEHVSGWQSSQDSAETITVPSNNINGLYACLTKALCLLGSINNQLTVQRRKQILDKLNPKLNSLATEPFPDAGKMLFGESFEEKIKQRNETARIISAATAKKPANQFFRRGAPSSYRPWRGGQERGRWNYQARGRQSKKHQTRMSESPRPPNNNGERISQVIRQVKCLNSSSFPGTIALLLPPSCQKTKLGKTGKLQGSSDLVGGSPRGAEMVARSPRCLEWKGSVERASNVDYRDRCINNRALSEADSTTVSSSNNHGHTSVGDPVLVSATAGNDNRSPSATTIIPRVIETRRQTTSSCSPAVSRMACLRRNFQSASISQAAQGLLLAAWRARTEKTYSSAWRKWTGWCSEQQVNPLSAPLEAIVNFIAIQFELGLEYRTLNVYRSAISATHPQIQGWNVGEHPVIVQLLKGIFNSRPPMPRYINTWDVNAVTKYFESCSANDKLTLKQLSKKLVVLLALTSAERGSELIAHDLRFRRFHPEGVSFNLPELTKGVRTGKPLKISFHANFPTNELLCPVACLKEYEKRTKNFRPSASKEPNKLFLSVNKPHKPITSSTLSHWVKDCLLEAGIDNNVFKAHSTRGASTSAAARAGISLPEIIKLGDWTKDSTFKRFYYRPVWNATVGRSILHNASVG</sequence>
<dbReference type="InterPro" id="IPR011010">
    <property type="entry name" value="DNA_brk_join_enz"/>
</dbReference>
<dbReference type="Gene3D" id="1.10.443.10">
    <property type="entry name" value="Intergrase catalytic core"/>
    <property type="match status" value="1"/>
</dbReference>
<feature type="region of interest" description="Disordered" evidence="1">
    <location>
        <begin position="472"/>
        <end position="493"/>
    </location>
</feature>
<dbReference type="SUPFAM" id="SSF56349">
    <property type="entry name" value="DNA breaking-rejoining enzymes"/>
    <property type="match status" value="1"/>
</dbReference>
<feature type="compositionally biased region" description="Polar residues" evidence="1">
    <location>
        <begin position="94"/>
        <end position="105"/>
    </location>
</feature>
<accession>A0A6S7H6R6</accession>
<dbReference type="InterPro" id="IPR010998">
    <property type="entry name" value="Integrase_recombinase_N"/>
</dbReference>
<dbReference type="Pfam" id="PF00589">
    <property type="entry name" value="Phage_integrase"/>
    <property type="match status" value="1"/>
</dbReference>
<name>A0A6S7H6R6_PARCT</name>
<dbReference type="Gene3D" id="1.10.150.130">
    <property type="match status" value="1"/>
</dbReference>
<evidence type="ECO:0000313" key="2">
    <source>
        <dbReference type="EMBL" id="CAB3998546.1"/>
    </source>
</evidence>
<feature type="region of interest" description="Disordered" evidence="1">
    <location>
        <begin position="74"/>
        <end position="111"/>
    </location>
</feature>
<proteinExistence type="predicted"/>